<dbReference type="InterPro" id="IPR002018">
    <property type="entry name" value="CarbesteraseB"/>
</dbReference>
<organism evidence="3 4">
    <name type="scientific">Parascaris univalens</name>
    <name type="common">Nematode worm</name>
    <dbReference type="NCBI Taxonomy" id="6257"/>
    <lineage>
        <taxon>Eukaryota</taxon>
        <taxon>Metazoa</taxon>
        <taxon>Ecdysozoa</taxon>
        <taxon>Nematoda</taxon>
        <taxon>Chromadorea</taxon>
        <taxon>Rhabditida</taxon>
        <taxon>Spirurina</taxon>
        <taxon>Ascaridomorpha</taxon>
        <taxon>Ascaridoidea</taxon>
        <taxon>Ascarididae</taxon>
        <taxon>Parascaris</taxon>
    </lineage>
</organism>
<dbReference type="InterPro" id="IPR029058">
    <property type="entry name" value="AB_hydrolase_fold"/>
</dbReference>
<evidence type="ECO:0000313" key="3">
    <source>
        <dbReference type="Proteomes" id="UP000887569"/>
    </source>
</evidence>
<keyword evidence="3" id="KW-1185">Reference proteome</keyword>
<sequence length="586" mass="66883">MSHCFHITSHFARTIFLKEMRACQFLYAIPLLLVIVLGCPKASTRYGELEGFTYLMKNGKVAEVFLGIPYARPPIGDARFEPPMPMRPWQGIRQATQFSASCFPLRKETLSRHQQYSEDCLYLNVMAPYRKSGNESRYPVLVYIHDGRFESGTASSFGYKRFCDNLVSQGIVAVSINYRVGFLGFWTTGDHALPGNAGLLDQAQALTYVNENIEVFGGDPLRVTILGHGSGAASATALSFSPYSNHLFQQAISISGSIFSQLAISETTIEDSLRLAETVSCRNERSKITRDCMKKKTIIELMNGVIEVEATHPERKGIKFRPVFDDNFLKPPLEELMSRAPHITNIVGLTNASPGFLPKPIPTSKMSKFSADDLIDYIKEDIATKNNFGAAAKDFQHKLIEFFVRRDAPQHADSDFYLGRLLEVMNDLRFNAPLLYEIEMKRKYKWSTYFFIREYDQIRQNILQSVKGADDVDEYMYLFGPSELSRNIKFTVNDVTYQRVFLNSLVQFIKTGDPSHQNLIWENIDDTHGSRYLNFSQKPHMVEKYKPENVYFWTQVVPTEIRGRIGTGKRLDRRDAHTHSHTHTEL</sequence>
<proteinExistence type="inferred from homology"/>
<feature type="domain" description="Carboxylesterase type B" evidence="2">
    <location>
        <begin position="40"/>
        <end position="553"/>
    </location>
</feature>
<dbReference type="InterPro" id="IPR051093">
    <property type="entry name" value="Neuroligin/BSAL"/>
</dbReference>
<comment type="similarity">
    <text evidence="1">Belongs to the type-B carboxylesterase/lipase family.</text>
</comment>
<dbReference type="WBParaSite" id="PgR060_g008_t01">
    <property type="protein sequence ID" value="PgR060_g008_t01"/>
    <property type="gene ID" value="PgR060_g008"/>
</dbReference>
<accession>A0A915BUJ5</accession>
<reference evidence="4" key="1">
    <citation type="submission" date="2022-11" db="UniProtKB">
        <authorList>
            <consortium name="WormBaseParasite"/>
        </authorList>
    </citation>
    <scope>IDENTIFICATION</scope>
</reference>
<dbReference type="Gene3D" id="3.40.50.1820">
    <property type="entry name" value="alpha/beta hydrolase"/>
    <property type="match status" value="1"/>
</dbReference>
<dbReference type="Pfam" id="PF00135">
    <property type="entry name" value="COesterase"/>
    <property type="match status" value="1"/>
</dbReference>
<dbReference type="PANTHER" id="PTHR43903">
    <property type="entry name" value="NEUROLIGIN"/>
    <property type="match status" value="1"/>
</dbReference>
<evidence type="ECO:0000256" key="1">
    <source>
        <dbReference type="ARBA" id="ARBA00005964"/>
    </source>
</evidence>
<name>A0A915BUJ5_PARUN</name>
<dbReference type="SUPFAM" id="SSF53474">
    <property type="entry name" value="alpha/beta-Hydrolases"/>
    <property type="match status" value="1"/>
</dbReference>
<evidence type="ECO:0000259" key="2">
    <source>
        <dbReference type="Pfam" id="PF00135"/>
    </source>
</evidence>
<protein>
    <submittedName>
        <fullName evidence="4">Carboxylesterase type B domain-containing protein</fullName>
    </submittedName>
</protein>
<dbReference type="AlphaFoldDB" id="A0A915BUJ5"/>
<dbReference type="Proteomes" id="UP000887569">
    <property type="component" value="Unplaced"/>
</dbReference>
<evidence type="ECO:0000313" key="4">
    <source>
        <dbReference type="WBParaSite" id="PgR060_g008_t01"/>
    </source>
</evidence>